<dbReference type="EC" id="7.1.2.1" evidence="16"/>
<dbReference type="FunFam" id="2.70.150.10:FF:000004">
    <property type="entry name" value="Plasma membrane ATPase"/>
    <property type="match status" value="1"/>
</dbReference>
<evidence type="ECO:0000256" key="1">
    <source>
        <dbReference type="ARBA" id="ARBA00004141"/>
    </source>
</evidence>
<dbReference type="PROSITE" id="PS00154">
    <property type="entry name" value="ATPASE_E1_E2"/>
    <property type="match status" value="1"/>
</dbReference>
<name>A0A5D2YZN5_GOSMU</name>
<keyword evidence="11 16" id="KW-1278">Translocase</keyword>
<evidence type="ECO:0000256" key="16">
    <source>
        <dbReference type="RuleBase" id="RU362083"/>
    </source>
</evidence>
<evidence type="ECO:0000256" key="13">
    <source>
        <dbReference type="ARBA" id="ARBA00023065"/>
    </source>
</evidence>
<dbReference type="Gene3D" id="2.70.150.10">
    <property type="entry name" value="Calcium-transporting ATPase, cytoplasmic transduction domain A"/>
    <property type="match status" value="1"/>
</dbReference>
<dbReference type="Pfam" id="PF00702">
    <property type="entry name" value="Hydrolase"/>
    <property type="match status" value="1"/>
</dbReference>
<feature type="transmembrane region" description="Helical" evidence="16">
    <location>
        <begin position="754"/>
        <end position="774"/>
    </location>
</feature>
<dbReference type="FunFam" id="1.20.1110.10:FF:000045">
    <property type="entry name" value="ATPase 4 plasma membrane-type"/>
    <property type="match status" value="1"/>
</dbReference>
<dbReference type="GO" id="GO:0008553">
    <property type="term" value="F:P-type proton-exporting transporter activity"/>
    <property type="evidence" value="ECO:0007669"/>
    <property type="project" value="UniProtKB-UniRule"/>
</dbReference>
<evidence type="ECO:0000256" key="2">
    <source>
        <dbReference type="ARBA" id="ARBA00008804"/>
    </source>
</evidence>
<keyword evidence="19" id="KW-1185">Reference proteome</keyword>
<dbReference type="SUPFAM" id="SSF81665">
    <property type="entry name" value="Calcium ATPase, transmembrane domain M"/>
    <property type="match status" value="1"/>
</dbReference>
<dbReference type="GO" id="GO:0046872">
    <property type="term" value="F:metal ion binding"/>
    <property type="evidence" value="ECO:0007669"/>
    <property type="project" value="UniProtKB-KW"/>
</dbReference>
<keyword evidence="9 16" id="KW-0067">ATP-binding</keyword>
<evidence type="ECO:0000256" key="10">
    <source>
        <dbReference type="ARBA" id="ARBA00022842"/>
    </source>
</evidence>
<dbReference type="Gene3D" id="3.40.50.1000">
    <property type="entry name" value="HAD superfamily/HAD-like"/>
    <property type="match status" value="1"/>
</dbReference>
<dbReference type="SFLD" id="SFLDF00027">
    <property type="entry name" value="p-type_atpase"/>
    <property type="match status" value="1"/>
</dbReference>
<dbReference type="InterPro" id="IPR036412">
    <property type="entry name" value="HAD-like_sf"/>
</dbReference>
<evidence type="ECO:0000313" key="19">
    <source>
        <dbReference type="Proteomes" id="UP000323597"/>
    </source>
</evidence>
<dbReference type="SFLD" id="SFLDG00002">
    <property type="entry name" value="C1.7:_P-type_atpase_like"/>
    <property type="match status" value="1"/>
</dbReference>
<dbReference type="GO" id="GO:0005524">
    <property type="term" value="F:ATP binding"/>
    <property type="evidence" value="ECO:0007669"/>
    <property type="project" value="UniProtKB-UniRule"/>
</dbReference>
<dbReference type="Pfam" id="PF00690">
    <property type="entry name" value="Cation_ATPase_N"/>
    <property type="match status" value="1"/>
</dbReference>
<dbReference type="InterPro" id="IPR023298">
    <property type="entry name" value="ATPase_P-typ_TM_dom_sf"/>
</dbReference>
<keyword evidence="14 16" id="KW-0472">Membrane</keyword>
<dbReference type="GO" id="GO:0005886">
    <property type="term" value="C:plasma membrane"/>
    <property type="evidence" value="ECO:0007669"/>
    <property type="project" value="UniProtKB-SubCell"/>
</dbReference>
<evidence type="ECO:0000313" key="18">
    <source>
        <dbReference type="EMBL" id="TYJ31975.1"/>
    </source>
</evidence>
<comment type="catalytic activity">
    <reaction evidence="15 16">
        <text>ATP + H2O + H(+)(in) = ADP + phosphate + 2 H(+)(out)</text>
        <dbReference type="Rhea" id="RHEA:20852"/>
        <dbReference type="ChEBI" id="CHEBI:15377"/>
        <dbReference type="ChEBI" id="CHEBI:15378"/>
        <dbReference type="ChEBI" id="CHEBI:30616"/>
        <dbReference type="ChEBI" id="CHEBI:43474"/>
        <dbReference type="ChEBI" id="CHEBI:456216"/>
        <dbReference type="EC" id="7.1.2.1"/>
    </reaction>
</comment>
<dbReference type="GO" id="GO:0120029">
    <property type="term" value="P:proton export across plasma membrane"/>
    <property type="evidence" value="ECO:0007669"/>
    <property type="project" value="UniProtKB-UniRule"/>
</dbReference>
<sequence>MGAISLEEIKNETVDLEKIPIEEVFEQLKCSREGLSSEEGANRLQIFGPNKLEEKKESKILKFLGFMWNPLSWVMEAAAIMAIALANGDGKPPDWQDFVGIVCLLVINSTISFIEENNAGNAAAALMAGLAPKTKVLRDGKWSEQEAAILVPGDIISIKLGDIIPADARLLEGDPLKIDQSALTGESLPVTKNPGDEVFSGSTCKQGEIEAVVIATGVHTFFGKAAHLVDSTNNVGHFQKVLTAIGNFCICSIAIGMLVEIIVMYPIQHRKYRDGIDNLLVLLIGGIPIAMPTVLSVTMAIGSHRLSQQGAITKRMTAIEEMAGMDVLCSDKTGTLTLNKLSVDRNLIEVFVKDVDKEHVVLLAARASRTENQDAIDAAIVGMLADPKEARAGIREAHFLPFNPVDKRTALTYIDSNGNWHRASKGAPEQILTLCNAKEDVKKKVHAIIDKFADRGLRSLGVARQLVPEKSKDGAGTPWQFVGLLPLFDPPRHDSAETIRRALNLGVNVKMITGDQLAIAKETGRRLGMGTNMYPSASLLGQDKDASIAALPVEELIEKADGFAGVFPEHKYEIVRKLQERKHICGMTGDGVNDAPALKKADIGIAVADATDAARSASDIVLTEPGLSVIISAVLTSRAIFQRMKNYTIYAVSITIRIVFGFMLIALIWKFDFSPFMVLIIAILNDGTIMTISKDRVKPSPLPDSWKLKEIFATGIVLGGYLALMTVVFFWIMHDTDFFSEKFGVRSLRKRDDQMMGALYLQVSIVSQALIFVTRSRSWSYFERPGLLLVTAFIIAQLVATVIAVYANWGFARIQGIGWGWAGVIWLYSVVFYIPLDLMKFAIRYILSGKAWLNLLENKTAFTTKKDYGKEEREAQWALAQRTLHGLQPPEASNLFNDKSSYRELSEIAEQAKRRAEVARLRELHTLKGHVESVVKLKGLDIDTIQQHYTV</sequence>
<dbReference type="SUPFAM" id="SSF81653">
    <property type="entry name" value="Calcium ATPase, transduction domain A"/>
    <property type="match status" value="1"/>
</dbReference>
<dbReference type="FunFam" id="3.40.1110.10:FF:000004">
    <property type="entry name" value="Plasma membrane ATPase"/>
    <property type="match status" value="1"/>
</dbReference>
<comment type="subcellular location">
    <subcellularLocation>
        <location evidence="16">Cell membrane</location>
        <topology evidence="16">Multi-pass membrane protein</topology>
    </subcellularLocation>
    <subcellularLocation>
        <location evidence="1">Membrane</location>
        <topology evidence="1">Multi-pass membrane protein</topology>
    </subcellularLocation>
</comment>
<keyword evidence="12 16" id="KW-1133">Transmembrane helix</keyword>
<dbReference type="InterPro" id="IPR044492">
    <property type="entry name" value="P_typ_ATPase_HD_dom"/>
</dbReference>
<evidence type="ECO:0000256" key="15">
    <source>
        <dbReference type="ARBA" id="ARBA00048122"/>
    </source>
</evidence>
<accession>A0A5D2YZN5</accession>
<organism evidence="18 19">
    <name type="scientific">Gossypium mustelinum</name>
    <name type="common">Cotton</name>
    <name type="synonym">Gossypium caicoense</name>
    <dbReference type="NCBI Taxonomy" id="34275"/>
    <lineage>
        <taxon>Eukaryota</taxon>
        <taxon>Viridiplantae</taxon>
        <taxon>Streptophyta</taxon>
        <taxon>Embryophyta</taxon>
        <taxon>Tracheophyta</taxon>
        <taxon>Spermatophyta</taxon>
        <taxon>Magnoliopsida</taxon>
        <taxon>eudicotyledons</taxon>
        <taxon>Gunneridae</taxon>
        <taxon>Pentapetalae</taxon>
        <taxon>rosids</taxon>
        <taxon>malvids</taxon>
        <taxon>Malvales</taxon>
        <taxon>Malvaceae</taxon>
        <taxon>Malvoideae</taxon>
        <taxon>Gossypium</taxon>
    </lineage>
</organism>
<dbReference type="Pfam" id="PF00122">
    <property type="entry name" value="E1-E2_ATPase"/>
    <property type="match status" value="1"/>
</dbReference>
<dbReference type="InterPro" id="IPR008250">
    <property type="entry name" value="ATPase_P-typ_transduc_dom_A_sf"/>
</dbReference>
<dbReference type="InterPro" id="IPR018303">
    <property type="entry name" value="ATPase_P-typ_P_site"/>
</dbReference>
<feature type="transmembrane region" description="Helical" evidence="16">
    <location>
        <begin position="63"/>
        <end position="86"/>
    </location>
</feature>
<gene>
    <name evidence="18" type="ORF">E1A91_A05G004600v1</name>
</gene>
<evidence type="ECO:0000256" key="5">
    <source>
        <dbReference type="ARBA" id="ARBA00022692"/>
    </source>
</evidence>
<dbReference type="NCBIfam" id="TIGR01647">
    <property type="entry name" value="ATPase-IIIA_H"/>
    <property type="match status" value="1"/>
</dbReference>
<feature type="transmembrane region" description="Helical" evidence="16">
    <location>
        <begin position="98"/>
        <end position="114"/>
    </location>
</feature>
<dbReference type="Gene3D" id="3.40.1110.10">
    <property type="entry name" value="Calcium-transporting ATPase, cytoplasmic domain N"/>
    <property type="match status" value="1"/>
</dbReference>
<dbReference type="InterPro" id="IPR001757">
    <property type="entry name" value="P_typ_ATPase"/>
</dbReference>
<evidence type="ECO:0000256" key="9">
    <source>
        <dbReference type="ARBA" id="ARBA00022840"/>
    </source>
</evidence>
<keyword evidence="13 16" id="KW-0406">Ion transport</keyword>
<keyword evidence="4" id="KW-0597">Phosphoprotein</keyword>
<feature type="transmembrane region" description="Helical" evidence="16">
    <location>
        <begin position="819"/>
        <end position="836"/>
    </location>
</feature>
<dbReference type="InterPro" id="IPR059000">
    <property type="entry name" value="ATPase_P-type_domA"/>
</dbReference>
<dbReference type="InterPro" id="IPR004014">
    <property type="entry name" value="ATPase_P-typ_cation-transptr_N"/>
</dbReference>
<keyword evidence="6" id="KW-0479">Metal-binding</keyword>
<comment type="similarity">
    <text evidence="2 16">Belongs to the cation transport ATPase (P-type) (TC 3.A.3) family. Type IIIA subfamily.</text>
</comment>
<dbReference type="InterPro" id="IPR023214">
    <property type="entry name" value="HAD_sf"/>
</dbReference>
<dbReference type="PRINTS" id="PR00120">
    <property type="entry name" value="HATPASE"/>
</dbReference>
<feature type="transmembrane region" description="Helical" evidence="16">
    <location>
        <begin position="279"/>
        <end position="301"/>
    </location>
</feature>
<dbReference type="NCBIfam" id="TIGR01494">
    <property type="entry name" value="ATPase_P-type"/>
    <property type="match status" value="2"/>
</dbReference>
<dbReference type="Proteomes" id="UP000323597">
    <property type="component" value="Chromosome A05"/>
</dbReference>
<dbReference type="FunFam" id="3.40.50.1000:FF:000211">
    <property type="entry name" value="Plasma membrane ATPase"/>
    <property type="match status" value="1"/>
</dbReference>
<keyword evidence="5 16" id="KW-0812">Transmembrane</keyword>
<evidence type="ECO:0000256" key="7">
    <source>
        <dbReference type="ARBA" id="ARBA00022741"/>
    </source>
</evidence>
<evidence type="ECO:0000256" key="12">
    <source>
        <dbReference type="ARBA" id="ARBA00022989"/>
    </source>
</evidence>
<feature type="transmembrane region" description="Helical" evidence="16">
    <location>
        <begin position="712"/>
        <end position="734"/>
    </location>
</feature>
<keyword evidence="10 16" id="KW-0460">Magnesium</keyword>
<dbReference type="GO" id="GO:0016887">
    <property type="term" value="F:ATP hydrolysis activity"/>
    <property type="evidence" value="ECO:0007669"/>
    <property type="project" value="InterPro"/>
</dbReference>
<feature type="transmembrane region" description="Helical" evidence="16">
    <location>
        <begin position="786"/>
        <end position="807"/>
    </location>
</feature>
<dbReference type="PANTHER" id="PTHR42861">
    <property type="entry name" value="CALCIUM-TRANSPORTING ATPASE"/>
    <property type="match status" value="1"/>
</dbReference>
<protein>
    <recommendedName>
        <fullName evidence="16">Plasma membrane ATPase</fullName>
        <ecNumber evidence="16">7.1.2.1</ecNumber>
    </recommendedName>
</protein>
<evidence type="ECO:0000256" key="8">
    <source>
        <dbReference type="ARBA" id="ARBA00022781"/>
    </source>
</evidence>
<dbReference type="Gene3D" id="6.10.140.890">
    <property type="match status" value="1"/>
</dbReference>
<evidence type="ECO:0000256" key="3">
    <source>
        <dbReference type="ARBA" id="ARBA00022448"/>
    </source>
</evidence>
<keyword evidence="7 16" id="KW-0547">Nucleotide-binding</keyword>
<dbReference type="PRINTS" id="PR00119">
    <property type="entry name" value="CATATPASE"/>
</dbReference>
<dbReference type="AlphaFoldDB" id="A0A5D2YZN5"/>
<evidence type="ECO:0000256" key="6">
    <source>
        <dbReference type="ARBA" id="ARBA00022723"/>
    </source>
</evidence>
<dbReference type="InterPro" id="IPR023299">
    <property type="entry name" value="ATPase_P-typ_cyto_dom_N"/>
</dbReference>
<dbReference type="InterPro" id="IPR006534">
    <property type="entry name" value="P-type_ATPase_IIIA"/>
</dbReference>
<evidence type="ECO:0000259" key="17">
    <source>
        <dbReference type="SMART" id="SM00831"/>
    </source>
</evidence>
<evidence type="ECO:0000256" key="11">
    <source>
        <dbReference type="ARBA" id="ARBA00022967"/>
    </source>
</evidence>
<feature type="transmembrane region" description="Helical" evidence="16">
    <location>
        <begin position="647"/>
        <end position="669"/>
    </location>
</feature>
<dbReference type="SUPFAM" id="SSF56784">
    <property type="entry name" value="HAD-like"/>
    <property type="match status" value="1"/>
</dbReference>
<dbReference type="SFLD" id="SFLDS00003">
    <property type="entry name" value="Haloacid_Dehalogenase"/>
    <property type="match status" value="1"/>
</dbReference>
<feature type="domain" description="Cation-transporting P-type ATPase N-terminal" evidence="17">
    <location>
        <begin position="15"/>
        <end position="87"/>
    </location>
</feature>
<keyword evidence="8 16" id="KW-0375">Hydrogen ion transport</keyword>
<dbReference type="EMBL" id="CM017640">
    <property type="protein sequence ID" value="TYJ31975.1"/>
    <property type="molecule type" value="Genomic_DNA"/>
</dbReference>
<evidence type="ECO:0000256" key="4">
    <source>
        <dbReference type="ARBA" id="ARBA00022553"/>
    </source>
</evidence>
<dbReference type="CDD" id="cd02076">
    <property type="entry name" value="P-type_ATPase_H"/>
    <property type="match status" value="1"/>
</dbReference>
<keyword evidence="3 16" id="KW-0813">Transport</keyword>
<dbReference type="Gene3D" id="1.20.1110.10">
    <property type="entry name" value="Calcium-transporting ATPase, transmembrane domain"/>
    <property type="match status" value="1"/>
</dbReference>
<reference evidence="18 19" key="1">
    <citation type="submission" date="2019-07" db="EMBL/GenBank/DDBJ databases">
        <title>WGS assembly of Gossypium mustelinum.</title>
        <authorList>
            <person name="Chen Z.J."/>
            <person name="Sreedasyam A."/>
            <person name="Ando A."/>
            <person name="Song Q."/>
            <person name="De L."/>
            <person name="Hulse-Kemp A."/>
            <person name="Ding M."/>
            <person name="Ye W."/>
            <person name="Kirkbride R."/>
            <person name="Jenkins J."/>
            <person name="Plott C."/>
            <person name="Lovell J."/>
            <person name="Lin Y.-M."/>
            <person name="Vaughn R."/>
            <person name="Liu B."/>
            <person name="Li W."/>
            <person name="Simpson S."/>
            <person name="Scheffler B."/>
            <person name="Saski C."/>
            <person name="Grover C."/>
            <person name="Hu G."/>
            <person name="Conover J."/>
            <person name="Carlson J."/>
            <person name="Shu S."/>
            <person name="Boston L."/>
            <person name="Williams M."/>
            <person name="Peterson D."/>
            <person name="Mcgee K."/>
            <person name="Jones D."/>
            <person name="Wendel J."/>
            <person name="Stelly D."/>
            <person name="Grimwood J."/>
            <person name="Schmutz J."/>
        </authorList>
    </citation>
    <scope>NUCLEOTIDE SEQUENCE [LARGE SCALE GENOMIC DNA]</scope>
    <source>
        <strain evidence="18">1408120.09</strain>
    </source>
</reference>
<proteinExistence type="inferred from homology"/>
<dbReference type="SMART" id="SM00831">
    <property type="entry name" value="Cation_ATPase_N"/>
    <property type="match status" value="1"/>
</dbReference>
<evidence type="ECO:0000256" key="14">
    <source>
        <dbReference type="ARBA" id="ARBA00023136"/>
    </source>
</evidence>
<feature type="transmembrane region" description="Helical" evidence="16">
    <location>
        <begin position="241"/>
        <end position="267"/>
    </location>
</feature>